<dbReference type="RefSeq" id="WP_106740012.1">
    <property type="nucleotide sequence ID" value="NZ_CP027657.1"/>
</dbReference>
<evidence type="ECO:0000313" key="2">
    <source>
        <dbReference type="Proteomes" id="UP000238327"/>
    </source>
</evidence>
<sequence>MLLYTKNAINVFTVAEIELWAILATEMRGFDDNRCSVFIKNAFKTDRCWIFVRVPGKALEHASDGAFEAFIY</sequence>
<dbReference type="AlphaFoldDB" id="A0A2R3QTR3"/>
<accession>A0A2R3QTR3</accession>
<reference evidence="1 2" key="1">
    <citation type="submission" date="2018-03" db="EMBL/GenBank/DDBJ databases">
        <title>Complete genome sequence and methylome analysis of Pseudomonas mendocina NEB 698.</title>
        <authorList>
            <person name="Morgan R.D."/>
        </authorList>
    </citation>
    <scope>NUCLEOTIDE SEQUENCE [LARGE SCALE GENOMIC DNA]</scope>
    <source>
        <strain evidence="1 2">NEB698</strain>
    </source>
</reference>
<gene>
    <name evidence="1" type="ORF">C7A17_20875</name>
</gene>
<dbReference type="Proteomes" id="UP000238327">
    <property type="component" value="Chromosome"/>
</dbReference>
<dbReference type="EMBL" id="CP027657">
    <property type="protein sequence ID" value="AVO55110.1"/>
    <property type="molecule type" value="Genomic_DNA"/>
</dbReference>
<name>A0A2R3QTR3_ECTME</name>
<organism evidence="1 2">
    <name type="scientific">Ectopseudomonas mendocina</name>
    <name type="common">Pseudomonas mendocina</name>
    <dbReference type="NCBI Taxonomy" id="300"/>
    <lineage>
        <taxon>Bacteria</taxon>
        <taxon>Pseudomonadati</taxon>
        <taxon>Pseudomonadota</taxon>
        <taxon>Gammaproteobacteria</taxon>
        <taxon>Pseudomonadales</taxon>
        <taxon>Pseudomonadaceae</taxon>
        <taxon>Ectopseudomonas</taxon>
    </lineage>
</organism>
<proteinExistence type="predicted"/>
<evidence type="ECO:0000313" key="1">
    <source>
        <dbReference type="EMBL" id="AVO55110.1"/>
    </source>
</evidence>
<protein>
    <submittedName>
        <fullName evidence="1">Uncharacterized protein</fullName>
    </submittedName>
</protein>